<dbReference type="EMBL" id="JAINDJ010000003">
    <property type="protein sequence ID" value="KAG9455070.1"/>
    <property type="molecule type" value="Genomic_DNA"/>
</dbReference>
<evidence type="ECO:0000313" key="3">
    <source>
        <dbReference type="EMBL" id="KAG9455070.1"/>
    </source>
</evidence>
<feature type="transmembrane region" description="Helical" evidence="2">
    <location>
        <begin position="159"/>
        <end position="178"/>
    </location>
</feature>
<gene>
    <name evidence="3" type="ORF">H6P81_007974</name>
</gene>
<evidence type="ECO:0000256" key="2">
    <source>
        <dbReference type="SAM" id="Phobius"/>
    </source>
</evidence>
<organism evidence="3 4">
    <name type="scientific">Aristolochia fimbriata</name>
    <name type="common">White veined hardy Dutchman's pipe vine</name>
    <dbReference type="NCBI Taxonomy" id="158543"/>
    <lineage>
        <taxon>Eukaryota</taxon>
        <taxon>Viridiplantae</taxon>
        <taxon>Streptophyta</taxon>
        <taxon>Embryophyta</taxon>
        <taxon>Tracheophyta</taxon>
        <taxon>Spermatophyta</taxon>
        <taxon>Magnoliopsida</taxon>
        <taxon>Magnoliidae</taxon>
        <taxon>Piperales</taxon>
        <taxon>Aristolochiaceae</taxon>
        <taxon>Aristolochia</taxon>
    </lineage>
</organism>
<dbReference type="Proteomes" id="UP000825729">
    <property type="component" value="Unassembled WGS sequence"/>
</dbReference>
<feature type="transmembrane region" description="Helical" evidence="2">
    <location>
        <begin position="80"/>
        <end position="105"/>
    </location>
</feature>
<accession>A0AAV7F1P8</accession>
<keyword evidence="2" id="KW-0472">Membrane</keyword>
<keyword evidence="2" id="KW-0812">Transmembrane</keyword>
<name>A0AAV7F1P8_ARIFI</name>
<keyword evidence="4" id="KW-1185">Reference proteome</keyword>
<comment type="caution">
    <text evidence="3">The sequence shown here is derived from an EMBL/GenBank/DDBJ whole genome shotgun (WGS) entry which is preliminary data.</text>
</comment>
<feature type="compositionally biased region" description="Basic and acidic residues" evidence="1">
    <location>
        <begin position="1"/>
        <end position="11"/>
    </location>
</feature>
<feature type="region of interest" description="Disordered" evidence="1">
    <location>
        <begin position="1"/>
        <end position="20"/>
    </location>
</feature>
<evidence type="ECO:0008006" key="5">
    <source>
        <dbReference type="Google" id="ProtNLM"/>
    </source>
</evidence>
<keyword evidence="2" id="KW-1133">Transmembrane helix</keyword>
<proteinExistence type="predicted"/>
<feature type="transmembrane region" description="Helical" evidence="2">
    <location>
        <begin position="190"/>
        <end position="211"/>
    </location>
</feature>
<sequence length="256" mass="27574">MVESDIRSHVSDRHHHSPPSVHCGVDEAHVLTFALPIATPFAAMPFFFLDRLAHLLLGAMGEIDPKRHPLLLPSSKRPALARYALGVTLILDIAAILALGCWLLARSSLLPDPSVAFNESVVIILSGCCLAFAFAFYLGSPNDRGPLRTLTSAYTFGDVWLLGAALLTIASGFVLVFLHRGFRDGERVLVGGIYQILLHTAGVIILGLPGYSDSGSSEREIPSAVLLGSWMGLAICFGLIQITCADYRASLMHLGW</sequence>
<evidence type="ECO:0000256" key="1">
    <source>
        <dbReference type="SAM" id="MobiDB-lite"/>
    </source>
</evidence>
<dbReference type="AlphaFoldDB" id="A0AAV7F1P8"/>
<evidence type="ECO:0000313" key="4">
    <source>
        <dbReference type="Proteomes" id="UP000825729"/>
    </source>
</evidence>
<protein>
    <recommendedName>
        <fullName evidence="5">DUF998 domain-containing protein</fullName>
    </recommendedName>
</protein>
<feature type="transmembrane region" description="Helical" evidence="2">
    <location>
        <begin position="223"/>
        <end position="244"/>
    </location>
</feature>
<reference evidence="3 4" key="1">
    <citation type="submission" date="2021-07" db="EMBL/GenBank/DDBJ databases">
        <title>The Aristolochia fimbriata genome: insights into angiosperm evolution, floral development and chemical biosynthesis.</title>
        <authorList>
            <person name="Jiao Y."/>
        </authorList>
    </citation>
    <scope>NUCLEOTIDE SEQUENCE [LARGE SCALE GENOMIC DNA]</scope>
    <source>
        <strain evidence="3">IBCAS-2021</strain>
        <tissue evidence="3">Leaf</tissue>
    </source>
</reference>
<feature type="transmembrane region" description="Helical" evidence="2">
    <location>
        <begin position="117"/>
        <end position="139"/>
    </location>
</feature>